<sequence length="628" mass="69851">MIESDKVPVSSGTIASSYGKELSKGRCGFRMDNKYMMAIVEKQLCKWCIGTRGMWPRDHTFAGHRTTVCLQGMLGLSADKTERLGELISKLLSSQTEVLCQGVLVAGTPPYYTVEKVTHNSKRALTSLLWGDNFTFSRTADPPRYTRGAKGLKQMARENSLCVISNAKLVMPYTGGYLRLPLDTDDCCDSCTIRCGETHLTTNDPRLDDPCVKFMPLMSASEQYFSVIDLYNTYVVTRCRSIAERHINRYVGTKQLNLSAIPIHTFVLEWNKSLLRFHDMVTCEGERESTVSKESHTQIVTEVVVGTVSSTCGKQYLTGQVDHVTVPRDGVMYLEKLYLLAKSVPDRECVFLLNGSGVMLALTWAMSEDDCSTICKTARRATICISARKPGFVLALLSSARQTTGVCGVVSSRADMISCITRVQKLFLVTFLLTSYLYTWLYYNLCKSPVQAQHNGWLGCGWGDGEDMVFSGLHGRPLLAFYTGLPDVSALALDDRLLDIVADSGLAIPACVHLLGVEHARVPVHGPVDHEQRGDLGLFQRGEDLKLTRCKCYDNTLWAAKLHQVRKVLFTQHDPPCVFWCTYTSTFVLYNTPHLAFIPLSHTSPLLFSLLAFVLYCGAMRTAQTALS</sequence>
<comment type="caution">
    <text evidence="1">The sequence shown here is derived from an EMBL/GenBank/DDBJ whole genome shotgun (WGS) entry which is preliminary data.</text>
</comment>
<accession>A0ABV0PH16</accession>
<name>A0ABV0PH16_9TELE</name>
<gene>
    <name evidence="1" type="ORF">GOODEAATRI_025738</name>
</gene>
<reference evidence="1 2" key="1">
    <citation type="submission" date="2021-06" db="EMBL/GenBank/DDBJ databases">
        <authorList>
            <person name="Palmer J.M."/>
        </authorList>
    </citation>
    <scope>NUCLEOTIDE SEQUENCE [LARGE SCALE GENOMIC DNA]</scope>
    <source>
        <strain evidence="1 2">GA_2019</strain>
        <tissue evidence="1">Muscle</tissue>
    </source>
</reference>
<dbReference type="EMBL" id="JAHRIO010073036">
    <property type="protein sequence ID" value="MEQ2182777.1"/>
    <property type="molecule type" value="Genomic_DNA"/>
</dbReference>
<keyword evidence="2" id="KW-1185">Reference proteome</keyword>
<protein>
    <submittedName>
        <fullName evidence="1">Uncharacterized protein</fullName>
    </submittedName>
</protein>
<evidence type="ECO:0000313" key="2">
    <source>
        <dbReference type="Proteomes" id="UP001476798"/>
    </source>
</evidence>
<evidence type="ECO:0000313" key="1">
    <source>
        <dbReference type="EMBL" id="MEQ2182777.1"/>
    </source>
</evidence>
<organism evidence="1 2">
    <name type="scientific">Goodea atripinnis</name>
    <dbReference type="NCBI Taxonomy" id="208336"/>
    <lineage>
        <taxon>Eukaryota</taxon>
        <taxon>Metazoa</taxon>
        <taxon>Chordata</taxon>
        <taxon>Craniata</taxon>
        <taxon>Vertebrata</taxon>
        <taxon>Euteleostomi</taxon>
        <taxon>Actinopterygii</taxon>
        <taxon>Neopterygii</taxon>
        <taxon>Teleostei</taxon>
        <taxon>Neoteleostei</taxon>
        <taxon>Acanthomorphata</taxon>
        <taxon>Ovalentaria</taxon>
        <taxon>Atherinomorphae</taxon>
        <taxon>Cyprinodontiformes</taxon>
        <taxon>Goodeidae</taxon>
        <taxon>Goodea</taxon>
    </lineage>
</organism>
<dbReference type="Proteomes" id="UP001476798">
    <property type="component" value="Unassembled WGS sequence"/>
</dbReference>
<proteinExistence type="predicted"/>